<evidence type="ECO:0000256" key="3">
    <source>
        <dbReference type="ARBA" id="ARBA00022840"/>
    </source>
</evidence>
<organism evidence="5 6">
    <name type="scientific">Algoriphagus zhangzhouensis</name>
    <dbReference type="NCBI Taxonomy" id="1073327"/>
    <lineage>
        <taxon>Bacteria</taxon>
        <taxon>Pseudomonadati</taxon>
        <taxon>Bacteroidota</taxon>
        <taxon>Cytophagia</taxon>
        <taxon>Cytophagales</taxon>
        <taxon>Cyclobacteriaceae</taxon>
        <taxon>Algoriphagus</taxon>
    </lineage>
</organism>
<dbReference type="PROSITE" id="PS00211">
    <property type="entry name" value="ABC_TRANSPORTER_1"/>
    <property type="match status" value="1"/>
</dbReference>
<gene>
    <name evidence="5" type="ORF">SAMN04488108_0487</name>
</gene>
<dbReference type="Proteomes" id="UP000184609">
    <property type="component" value="Unassembled WGS sequence"/>
</dbReference>
<dbReference type="PANTHER" id="PTHR42939:SF1">
    <property type="entry name" value="ABC TRANSPORTER ATP-BINDING PROTEIN ALBC-RELATED"/>
    <property type="match status" value="1"/>
</dbReference>
<evidence type="ECO:0000256" key="1">
    <source>
        <dbReference type="ARBA" id="ARBA00022448"/>
    </source>
</evidence>
<dbReference type="PROSITE" id="PS50893">
    <property type="entry name" value="ABC_TRANSPORTER_2"/>
    <property type="match status" value="1"/>
</dbReference>
<dbReference type="Gene3D" id="3.40.50.300">
    <property type="entry name" value="P-loop containing nucleotide triphosphate hydrolases"/>
    <property type="match status" value="1"/>
</dbReference>
<keyword evidence="6" id="KW-1185">Reference proteome</keyword>
<sequence length="212" mass="24019">MIEFLSFQKSYHSNLILSIPQFNLDSGIYFLKGPNGVGKTTLLQSIAGLIDFEGKIVLNKNIDLKSNPVAFRSLVNYGVAEPKFPDFLTGEDMIEIFLTGKRGKREHVEYLISFMGLKSFINQKIGEYSSGMLKKLSLLCAFLGESQWILLDEPFTTLDNKSVEDLIQWVLHYQEKFGSNFIISSHQLLPIEIQSSCKVIAIEDKTLNWVEA</sequence>
<keyword evidence="2" id="KW-0547">Nucleotide-binding</keyword>
<dbReference type="AlphaFoldDB" id="A0A1M7Z5Q6"/>
<dbReference type="PANTHER" id="PTHR42939">
    <property type="entry name" value="ABC TRANSPORTER ATP-BINDING PROTEIN ALBC-RELATED"/>
    <property type="match status" value="1"/>
</dbReference>
<dbReference type="RefSeq" id="WP_073570152.1">
    <property type="nucleotide sequence ID" value="NZ_FRXN01000001.1"/>
</dbReference>
<reference evidence="6" key="1">
    <citation type="submission" date="2016-12" db="EMBL/GenBank/DDBJ databases">
        <authorList>
            <person name="Varghese N."/>
            <person name="Submissions S."/>
        </authorList>
    </citation>
    <scope>NUCLEOTIDE SEQUENCE [LARGE SCALE GENOMIC DNA]</scope>
    <source>
        <strain evidence="6">DSM 25035</strain>
    </source>
</reference>
<dbReference type="EMBL" id="FRXN01000001">
    <property type="protein sequence ID" value="SHO59976.1"/>
    <property type="molecule type" value="Genomic_DNA"/>
</dbReference>
<dbReference type="InterPro" id="IPR017871">
    <property type="entry name" value="ABC_transporter-like_CS"/>
</dbReference>
<dbReference type="InterPro" id="IPR003439">
    <property type="entry name" value="ABC_transporter-like_ATP-bd"/>
</dbReference>
<dbReference type="GO" id="GO:0005524">
    <property type="term" value="F:ATP binding"/>
    <property type="evidence" value="ECO:0007669"/>
    <property type="project" value="UniProtKB-KW"/>
</dbReference>
<dbReference type="InterPro" id="IPR051782">
    <property type="entry name" value="ABC_Transporter_VariousFunc"/>
</dbReference>
<accession>A0A1M7Z5Q6</accession>
<keyword evidence="1" id="KW-0813">Transport</keyword>
<evidence type="ECO:0000313" key="5">
    <source>
        <dbReference type="EMBL" id="SHO59976.1"/>
    </source>
</evidence>
<proteinExistence type="predicted"/>
<name>A0A1M7Z5Q6_9BACT</name>
<evidence type="ECO:0000313" key="6">
    <source>
        <dbReference type="Proteomes" id="UP000184609"/>
    </source>
</evidence>
<evidence type="ECO:0000259" key="4">
    <source>
        <dbReference type="PROSITE" id="PS50893"/>
    </source>
</evidence>
<dbReference type="OrthoDB" id="9801987at2"/>
<dbReference type="SUPFAM" id="SSF52540">
    <property type="entry name" value="P-loop containing nucleoside triphosphate hydrolases"/>
    <property type="match status" value="1"/>
</dbReference>
<evidence type="ECO:0000256" key="2">
    <source>
        <dbReference type="ARBA" id="ARBA00022741"/>
    </source>
</evidence>
<dbReference type="Pfam" id="PF00005">
    <property type="entry name" value="ABC_tran"/>
    <property type="match status" value="1"/>
</dbReference>
<keyword evidence="3 5" id="KW-0067">ATP-binding</keyword>
<protein>
    <submittedName>
        <fullName evidence="5">ABC-2 type transport system ATP-binding protein</fullName>
    </submittedName>
</protein>
<dbReference type="InterPro" id="IPR003593">
    <property type="entry name" value="AAA+_ATPase"/>
</dbReference>
<feature type="domain" description="ABC transporter" evidence="4">
    <location>
        <begin position="2"/>
        <end position="212"/>
    </location>
</feature>
<dbReference type="STRING" id="1073327.SAMN04488108_0487"/>
<dbReference type="SMART" id="SM00382">
    <property type="entry name" value="AAA"/>
    <property type="match status" value="1"/>
</dbReference>
<dbReference type="GO" id="GO:0016887">
    <property type="term" value="F:ATP hydrolysis activity"/>
    <property type="evidence" value="ECO:0007669"/>
    <property type="project" value="InterPro"/>
</dbReference>
<dbReference type="InterPro" id="IPR027417">
    <property type="entry name" value="P-loop_NTPase"/>
</dbReference>